<feature type="region of interest" description="Disordered" evidence="1">
    <location>
        <begin position="1"/>
        <end position="113"/>
    </location>
</feature>
<feature type="compositionally biased region" description="Low complexity" evidence="1">
    <location>
        <begin position="31"/>
        <end position="56"/>
    </location>
</feature>
<feature type="compositionally biased region" description="Polar residues" evidence="1">
    <location>
        <begin position="17"/>
        <end position="27"/>
    </location>
</feature>
<keyword evidence="3" id="KW-1185">Reference proteome</keyword>
<accession>W9CTF1</accession>
<protein>
    <submittedName>
        <fullName evidence="2">Uncharacterized protein</fullName>
    </submittedName>
</protein>
<name>W9CTF1_SCLBF</name>
<gene>
    <name evidence="2" type="ORF">SBOR_1789</name>
</gene>
<dbReference type="EMBL" id="AYSA01000068">
    <property type="protein sequence ID" value="ESZ97780.1"/>
    <property type="molecule type" value="Genomic_DNA"/>
</dbReference>
<evidence type="ECO:0000313" key="2">
    <source>
        <dbReference type="EMBL" id="ESZ97780.1"/>
    </source>
</evidence>
<reference evidence="2 3" key="1">
    <citation type="journal article" date="2014" name="Genome Announc.">
        <title>Draft genome sequence of Sclerotinia borealis, a psychrophilic plant pathogenic fungus.</title>
        <authorList>
            <person name="Mardanov A.V."/>
            <person name="Beletsky A.V."/>
            <person name="Kadnikov V.V."/>
            <person name="Ignatov A.N."/>
            <person name="Ravin N.V."/>
        </authorList>
    </citation>
    <scope>NUCLEOTIDE SEQUENCE [LARGE SCALE GENOMIC DNA]</scope>
    <source>
        <strain evidence="3">F-4157</strain>
    </source>
</reference>
<organism evidence="2 3">
    <name type="scientific">Sclerotinia borealis (strain F-4128)</name>
    <dbReference type="NCBI Taxonomy" id="1432307"/>
    <lineage>
        <taxon>Eukaryota</taxon>
        <taxon>Fungi</taxon>
        <taxon>Dikarya</taxon>
        <taxon>Ascomycota</taxon>
        <taxon>Pezizomycotina</taxon>
        <taxon>Leotiomycetes</taxon>
        <taxon>Helotiales</taxon>
        <taxon>Sclerotiniaceae</taxon>
        <taxon>Sclerotinia</taxon>
    </lineage>
</organism>
<dbReference type="AlphaFoldDB" id="W9CTF1"/>
<proteinExistence type="predicted"/>
<evidence type="ECO:0000256" key="1">
    <source>
        <dbReference type="SAM" id="MobiDB-lite"/>
    </source>
</evidence>
<dbReference type="OrthoDB" id="3443855at2759"/>
<dbReference type="Proteomes" id="UP000019487">
    <property type="component" value="Unassembled WGS sequence"/>
</dbReference>
<feature type="compositionally biased region" description="Gly residues" evidence="1">
    <location>
        <begin position="357"/>
        <end position="376"/>
    </location>
</feature>
<feature type="region of interest" description="Disordered" evidence="1">
    <location>
        <begin position="346"/>
        <end position="382"/>
    </location>
</feature>
<comment type="caution">
    <text evidence="2">The sequence shown here is derived from an EMBL/GenBank/DDBJ whole genome shotgun (WGS) entry which is preliminary data.</text>
</comment>
<sequence>MSFKDIYNKATVYNPVDTRTQAPQHNHASGRPSSSYPTAPSSSRPSTSTTPKPYTTLERDNNSSRRVSLSRPSHQHTMLQRDGQPSSSHGRTPAPQNHTLLNRDQPSSSSSRQPILVHAAATTAPPDAKSMFKTQHDVDMALRQVRYQSMTHDEKKKQDEWVRNFIQHAGPCPAGFSWERVKYGYACNGGNHLCTDDLLAEGKGGYYFGTLDAGWWGPIYNRVSQRLWIESTVHEYAEKHGLDPTVAPVIPEPNLPATGEVHPGIAKAMAGLGHMPRPVSIEYVHSHFTWIGERERTHSGGSYMLGGPPQLSTLYGPGGLPNRLSVSMSNGSLLSPLSQGGQLPLGFGTPHYSHGPHGSGMYGNGPYGQGSYGQGSQGHHRH</sequence>
<evidence type="ECO:0000313" key="3">
    <source>
        <dbReference type="Proteomes" id="UP000019487"/>
    </source>
</evidence>
<feature type="compositionally biased region" description="Polar residues" evidence="1">
    <location>
        <begin position="64"/>
        <end position="106"/>
    </location>
</feature>
<dbReference type="HOGENOM" id="CLU_717617_0_0_1"/>